<sequence length="142" mass="15960">MGRGFRISLSVLQLSERVCFFGALLWTEYCQISHPQLTGCGSKDQLVPFILQRGVEAGPWTSVVAETVIHPRVPRVGSDQGRARREQVATLSITCFRRRWRCWSSTSCAGDQLAGEVDDQYRGSIARGVCWQGYREHGPLME</sequence>
<protein>
    <submittedName>
        <fullName evidence="1">Uncharacterized protein</fullName>
    </submittedName>
</protein>
<keyword evidence="2" id="KW-1185">Reference proteome</keyword>
<proteinExistence type="predicted"/>
<accession>A0ACD3ZDZ3</accession>
<evidence type="ECO:0000313" key="1">
    <source>
        <dbReference type="EMBL" id="UPK99518.1"/>
    </source>
</evidence>
<organism evidence="1 2">
    <name type="scientific">Fusarium solani subsp. cucurbitae</name>
    <name type="common">Neocosmosporum cucurbitae</name>
    <dbReference type="NCBI Taxonomy" id="2747967"/>
    <lineage>
        <taxon>Eukaryota</taxon>
        <taxon>Fungi</taxon>
        <taxon>Dikarya</taxon>
        <taxon>Ascomycota</taxon>
        <taxon>Pezizomycotina</taxon>
        <taxon>Sordariomycetes</taxon>
        <taxon>Hypocreomycetidae</taxon>
        <taxon>Hypocreales</taxon>
        <taxon>Nectriaceae</taxon>
        <taxon>Fusarium</taxon>
        <taxon>Fusarium solani species complex</taxon>
    </lineage>
</organism>
<name>A0ACD3ZDZ3_FUSSC</name>
<gene>
    <name evidence="1" type="ORF">LCI18_010453</name>
</gene>
<evidence type="ECO:0000313" key="2">
    <source>
        <dbReference type="Proteomes" id="UP000830768"/>
    </source>
</evidence>
<dbReference type="EMBL" id="CP090036">
    <property type="protein sequence ID" value="UPK99518.1"/>
    <property type="molecule type" value="Genomic_DNA"/>
</dbReference>
<dbReference type="Proteomes" id="UP000830768">
    <property type="component" value="Chromosome 8"/>
</dbReference>
<reference evidence="1" key="1">
    <citation type="submission" date="2021-11" db="EMBL/GenBank/DDBJ databases">
        <title>Fusarium solani-melongenae Genome sequencing and assembly.</title>
        <authorList>
            <person name="Xie S."/>
            <person name="Huang L."/>
            <person name="Zhang X."/>
        </authorList>
    </citation>
    <scope>NUCLEOTIDE SEQUENCE</scope>
    <source>
        <strain evidence="1">CRI 24-3</strain>
    </source>
</reference>